<evidence type="ECO:0000313" key="2">
    <source>
        <dbReference type="EMBL" id="MBK1880321.1"/>
    </source>
</evidence>
<comment type="caution">
    <text evidence="2">The sequence shown here is derived from an EMBL/GenBank/DDBJ whole genome shotgun (WGS) entry which is preliminary data.</text>
</comment>
<dbReference type="AlphaFoldDB" id="A0A934S421"/>
<dbReference type="Pfam" id="PF13451">
    <property type="entry name" value="zf_Tbcl"/>
    <property type="match status" value="1"/>
</dbReference>
<accession>A0A934S421</accession>
<dbReference type="EMBL" id="JAENIL010000081">
    <property type="protein sequence ID" value="MBK1880321.1"/>
    <property type="molecule type" value="Genomic_DNA"/>
</dbReference>
<keyword evidence="3" id="KW-1185">Reference proteome</keyword>
<dbReference type="Proteomes" id="UP000617628">
    <property type="component" value="Unassembled WGS sequence"/>
</dbReference>
<feature type="domain" description="Probable zinc-binding" evidence="1">
    <location>
        <begin position="64"/>
        <end position="108"/>
    </location>
</feature>
<organism evidence="2 3">
    <name type="scientific">Pelagicoccus mobilis</name>
    <dbReference type="NCBI Taxonomy" id="415221"/>
    <lineage>
        <taxon>Bacteria</taxon>
        <taxon>Pseudomonadati</taxon>
        <taxon>Verrucomicrobiota</taxon>
        <taxon>Opitutia</taxon>
        <taxon>Puniceicoccales</taxon>
        <taxon>Pelagicoccaceae</taxon>
        <taxon>Pelagicoccus</taxon>
    </lineage>
</organism>
<evidence type="ECO:0000259" key="1">
    <source>
        <dbReference type="Pfam" id="PF13451"/>
    </source>
</evidence>
<dbReference type="RefSeq" id="WP_200359162.1">
    <property type="nucleotide sequence ID" value="NZ_JAENIL010000081.1"/>
</dbReference>
<dbReference type="InterPro" id="IPR025306">
    <property type="entry name" value="Zn-bnd_dom_prob"/>
</dbReference>
<proteinExistence type="predicted"/>
<reference evidence="2" key="1">
    <citation type="submission" date="2021-01" db="EMBL/GenBank/DDBJ databases">
        <title>Modified the classification status of verrucomicrobia.</title>
        <authorList>
            <person name="Feng X."/>
        </authorList>
    </citation>
    <scope>NUCLEOTIDE SEQUENCE</scope>
    <source>
        <strain evidence="2">KCTC 13126</strain>
    </source>
</reference>
<name>A0A934S421_9BACT</name>
<evidence type="ECO:0000313" key="3">
    <source>
        <dbReference type="Proteomes" id="UP000617628"/>
    </source>
</evidence>
<protein>
    <submittedName>
        <fullName evidence="2">Zinc-ribbon domain containing protein</fullName>
    </submittedName>
</protein>
<sequence length="119" mass="13937">MKIQLSRKVLKRKRAEKKERRRLSALAKAGRLVAGVEIPPGVLAADPFRQVYGGQYAVKYYYKDISYQCSGCGKHGTWSAEQQKRYFEEQKGNIFNEPKWCHRCHRKRMLARYGPKETQ</sequence>
<gene>
    <name evidence="2" type="ORF">JIN87_25780</name>
</gene>